<organism evidence="1 3">
    <name type="scientific">Mus musculus</name>
    <name type="common">Mouse</name>
    <dbReference type="NCBI Taxonomy" id="10090"/>
    <lineage>
        <taxon>Eukaryota</taxon>
        <taxon>Metazoa</taxon>
        <taxon>Chordata</taxon>
        <taxon>Craniata</taxon>
        <taxon>Vertebrata</taxon>
        <taxon>Euteleostomi</taxon>
        <taxon>Mammalia</taxon>
        <taxon>Eutheria</taxon>
        <taxon>Euarchontoglires</taxon>
        <taxon>Glires</taxon>
        <taxon>Rodentia</taxon>
        <taxon>Myomorpha</taxon>
        <taxon>Muroidea</taxon>
        <taxon>Muridae</taxon>
        <taxon>Murinae</taxon>
        <taxon>Mus</taxon>
        <taxon>Mus</taxon>
    </lineage>
</organism>
<sequence length="38" mass="4232">MMVSICEQKLQHFSIGQQLVYVLGTQIVLSSCSSSAWE</sequence>
<reference evidence="1" key="3">
    <citation type="submission" date="2025-08" db="UniProtKB">
        <authorList>
            <consortium name="Ensembl"/>
        </authorList>
    </citation>
    <scope>IDENTIFICATION</scope>
    <source>
        <strain evidence="1">C57BL/6J</strain>
    </source>
</reference>
<dbReference type="AGR" id="MGI:88554"/>
<reference evidence="1" key="4">
    <citation type="submission" date="2025-09" db="UniProtKB">
        <authorList>
            <consortium name="Ensembl"/>
        </authorList>
    </citation>
    <scope>IDENTIFICATION</scope>
    <source>
        <strain evidence="1">C57BL/6J</strain>
    </source>
</reference>
<dbReference type="OrthoDB" id="5855924at2759"/>
<dbReference type="ExpressionAtlas" id="A0A286YCS9">
    <property type="expression patterns" value="baseline and differential"/>
</dbReference>
<dbReference type="Ensembl" id="ENSMUST00000224054.2">
    <property type="protein sequence ID" value="ENSMUSP00000152927.2"/>
    <property type="gene ID" value="ENSMUSG00000044258.11"/>
</dbReference>
<dbReference type="Bgee" id="ENSMUSG00000044258">
    <property type="expression patterns" value="Expressed in decidua and 235 other cell types or tissues"/>
</dbReference>
<dbReference type="Proteomes" id="UP000000589">
    <property type="component" value="Chromosome 13"/>
</dbReference>
<name>A0A286YCS9_MOUSE</name>
<evidence type="ECO:0000313" key="3">
    <source>
        <dbReference type="Proteomes" id="UP000000589"/>
    </source>
</evidence>
<dbReference type="GeneTree" id="ENSGT00940000153321"/>
<dbReference type="MGI" id="MGI:88554">
    <property type="gene designation" value="Ctla2a"/>
</dbReference>
<protein>
    <submittedName>
        <fullName evidence="1">Cytotoxic T lymphocyte-associated protein 2 alpha</fullName>
    </submittedName>
</protein>
<proteinExistence type="predicted"/>
<reference evidence="1 3" key="1">
    <citation type="journal article" date="2009" name="PLoS Biol.">
        <title>Lineage-specific biology revealed by a finished genome assembly of the mouse.</title>
        <authorList>
            <consortium name="Mouse Genome Sequencing Consortium"/>
            <person name="Church D.M."/>
            <person name="Goodstadt L."/>
            <person name="Hillier L.W."/>
            <person name="Zody M.C."/>
            <person name="Goldstein S."/>
            <person name="She X."/>
            <person name="Bult C.J."/>
            <person name="Agarwala R."/>
            <person name="Cherry J.L."/>
            <person name="DiCuccio M."/>
            <person name="Hlavina W."/>
            <person name="Kapustin Y."/>
            <person name="Meric P."/>
            <person name="Maglott D."/>
            <person name="Birtle Z."/>
            <person name="Marques A.C."/>
            <person name="Graves T."/>
            <person name="Zhou S."/>
            <person name="Teague B."/>
            <person name="Potamousis K."/>
            <person name="Churas C."/>
            <person name="Place M."/>
            <person name="Herschleb J."/>
            <person name="Runnheim R."/>
            <person name="Forrest D."/>
            <person name="Amos-Landgraf J."/>
            <person name="Schwartz D.C."/>
            <person name="Cheng Z."/>
            <person name="Lindblad-Toh K."/>
            <person name="Eichler E.E."/>
            <person name="Ponting C.P."/>
        </authorList>
    </citation>
    <scope>NUCLEOTIDE SEQUENCE [LARGE SCALE GENOMIC DNA]</scope>
    <source>
        <strain evidence="1 3">C57BL/6J</strain>
    </source>
</reference>
<keyword evidence="3" id="KW-1185">Reference proteome</keyword>
<evidence type="ECO:0000313" key="1">
    <source>
        <dbReference type="Ensembl" id="ENSMUSP00000152927.2"/>
    </source>
</evidence>
<dbReference type="VEuPathDB" id="HostDB:ENSMUSG00000044258"/>
<gene>
    <name evidence="1 2" type="primary">Ctla2a</name>
</gene>
<dbReference type="AlphaFoldDB" id="A0A286YCS9"/>
<reference evidence="1 3" key="2">
    <citation type="journal article" date="2011" name="PLoS Biol.">
        <title>Modernizing reference genome assemblies.</title>
        <authorList>
            <person name="Church D.M."/>
            <person name="Schneider V.A."/>
            <person name="Graves T."/>
            <person name="Auger K."/>
            <person name="Cunningham F."/>
            <person name="Bouk N."/>
            <person name="Chen H.C."/>
            <person name="Agarwala R."/>
            <person name="McLaren W.M."/>
            <person name="Ritchie G.R."/>
            <person name="Albracht D."/>
            <person name="Kremitzki M."/>
            <person name="Rock S."/>
            <person name="Kotkiewicz H."/>
            <person name="Kremitzki C."/>
            <person name="Wollam A."/>
            <person name="Trani L."/>
            <person name="Fulton L."/>
            <person name="Fulton R."/>
            <person name="Matthews L."/>
            <person name="Whitehead S."/>
            <person name="Chow W."/>
            <person name="Torrance J."/>
            <person name="Dunn M."/>
            <person name="Harden G."/>
            <person name="Threadgold G."/>
            <person name="Wood J."/>
            <person name="Collins J."/>
            <person name="Heath P."/>
            <person name="Griffiths G."/>
            <person name="Pelan S."/>
            <person name="Grafham D."/>
            <person name="Eichler E.E."/>
            <person name="Weinstock G."/>
            <person name="Mardis E.R."/>
            <person name="Wilson R.K."/>
            <person name="Howe K."/>
            <person name="Flicek P."/>
            <person name="Hubbard T."/>
        </authorList>
    </citation>
    <scope>NUCLEOTIDE SEQUENCE [LARGE SCALE GENOMIC DNA]</scope>
    <source>
        <strain evidence="1 3">C57BL/6J</strain>
    </source>
</reference>
<accession>A0A286YCS9</accession>
<evidence type="ECO:0000313" key="2">
    <source>
        <dbReference type="MGI" id="MGI:88554"/>
    </source>
</evidence>